<dbReference type="NCBIfam" id="TIGR03592">
    <property type="entry name" value="yidC_oxa1_cterm"/>
    <property type="match status" value="1"/>
</dbReference>
<feature type="domain" description="Membrane insertase YidC/Oxa/ALB C-terminal" evidence="14">
    <location>
        <begin position="61"/>
        <end position="252"/>
    </location>
</feature>
<evidence type="ECO:0000256" key="12">
    <source>
        <dbReference type="HAMAP-Rule" id="MF_01811"/>
    </source>
</evidence>
<dbReference type="HAMAP" id="MF_01811">
    <property type="entry name" value="YidC_type2"/>
    <property type="match status" value="1"/>
</dbReference>
<evidence type="ECO:0000256" key="5">
    <source>
        <dbReference type="ARBA" id="ARBA00022729"/>
    </source>
</evidence>
<keyword evidence="8 12" id="KW-0472">Membrane</keyword>
<dbReference type="InterPro" id="IPR001708">
    <property type="entry name" value="YidC/ALB3/OXA1/COX18"/>
</dbReference>
<evidence type="ECO:0000256" key="9">
    <source>
        <dbReference type="ARBA" id="ARBA00023139"/>
    </source>
</evidence>
<feature type="transmembrane region" description="Helical" evidence="12">
    <location>
        <begin position="50"/>
        <end position="76"/>
    </location>
</feature>
<proteinExistence type="inferred from homology"/>
<dbReference type="EMBL" id="VOHL01000002">
    <property type="protein sequence ID" value="TWS98147.1"/>
    <property type="molecule type" value="Genomic_DNA"/>
</dbReference>
<comment type="similarity">
    <text evidence="12">Belongs to the OXA1/ALB3/YidC family. Type 2 subfamily.</text>
</comment>
<evidence type="ECO:0000256" key="1">
    <source>
        <dbReference type="ARBA" id="ARBA00004651"/>
    </source>
</evidence>
<feature type="region of interest" description="Disordered" evidence="13">
    <location>
        <begin position="266"/>
        <end position="308"/>
    </location>
</feature>
<dbReference type="GO" id="GO:0015031">
    <property type="term" value="P:protein transport"/>
    <property type="evidence" value="ECO:0007669"/>
    <property type="project" value="UniProtKB-KW"/>
</dbReference>
<keyword evidence="9" id="KW-0564">Palmitate</keyword>
<dbReference type="GO" id="GO:0005886">
    <property type="term" value="C:plasma membrane"/>
    <property type="evidence" value="ECO:0007669"/>
    <property type="project" value="UniProtKB-SubCell"/>
</dbReference>
<evidence type="ECO:0000256" key="3">
    <source>
        <dbReference type="ARBA" id="ARBA00022475"/>
    </source>
</evidence>
<keyword evidence="11 12" id="KW-0449">Lipoprotein</keyword>
<keyword evidence="2 12" id="KW-0813">Transport</keyword>
<keyword evidence="5 12" id="KW-0732">Signal</keyword>
<dbReference type="OrthoDB" id="9780552at2"/>
<dbReference type="Pfam" id="PF02096">
    <property type="entry name" value="60KD_IMP"/>
    <property type="match status" value="1"/>
</dbReference>
<gene>
    <name evidence="12 15" type="primary">yidC</name>
    <name evidence="15" type="ORF">FRX57_04250</name>
</gene>
<dbReference type="AlphaFoldDB" id="A0A5C5SB87"/>
<evidence type="ECO:0000313" key="16">
    <source>
        <dbReference type="Proteomes" id="UP000317430"/>
    </source>
</evidence>
<name>A0A5C5SB87_9STRE</name>
<organism evidence="15 16">
    <name type="scientific">Streptococcus cuniculipharyngis</name>
    <dbReference type="NCBI Taxonomy" id="1562651"/>
    <lineage>
        <taxon>Bacteria</taxon>
        <taxon>Bacillati</taxon>
        <taxon>Bacillota</taxon>
        <taxon>Bacilli</taxon>
        <taxon>Lactobacillales</taxon>
        <taxon>Streptococcaceae</taxon>
        <taxon>Streptococcus</taxon>
    </lineage>
</organism>
<dbReference type="InterPro" id="IPR028055">
    <property type="entry name" value="YidC/Oxa/ALB_C"/>
</dbReference>
<evidence type="ECO:0000256" key="11">
    <source>
        <dbReference type="ARBA" id="ARBA00023288"/>
    </source>
</evidence>
<dbReference type="InterPro" id="IPR047196">
    <property type="entry name" value="YidC_ALB_C"/>
</dbReference>
<accession>A0A5C5SB87</accession>
<evidence type="ECO:0000256" key="4">
    <source>
        <dbReference type="ARBA" id="ARBA00022692"/>
    </source>
</evidence>
<dbReference type="PROSITE" id="PS51257">
    <property type="entry name" value="PROKAR_LIPOPROTEIN"/>
    <property type="match status" value="1"/>
</dbReference>
<keyword evidence="4 12" id="KW-0812">Transmembrane</keyword>
<dbReference type="CDD" id="cd20070">
    <property type="entry name" value="5TM_YidC_Alb3"/>
    <property type="match status" value="1"/>
</dbReference>
<keyword evidence="3 12" id="KW-1003">Cell membrane</keyword>
<keyword evidence="6 12" id="KW-0653">Protein transport</keyword>
<dbReference type="InterPro" id="IPR023060">
    <property type="entry name" value="YidC/YidC1/YidC2_Firmicutes"/>
</dbReference>
<dbReference type="RefSeq" id="WP_146567034.1">
    <property type="nucleotide sequence ID" value="NZ_VOHL01000002.1"/>
</dbReference>
<comment type="function">
    <text evidence="12">Required for the insertion and/or proper folding and/or complex formation of integral membrane proteins into the membrane. Involved in integration of membrane proteins that insert both dependently and independently of the Sec translocase complex, as well as at least some lipoproteins.</text>
</comment>
<sequence length="308" mass="34606">MKKRQKQLRLSGLGLSLLFLLAGCVQQKNGVPTGEGWVYKLLVEPMGKFIQYFANDMGLGFGIAIILVTIIVRLVILPLGLYQSWKASYQSEKMAYLKPILEPLQKQMQAASSQEEKLAAQTALLAAQRENGVSMLGGIGCMPLLIQIPFFSALFYAARFTEGIAGQSFLWFRLDQPDLPLVIIVGILYYVQSWLSMQGMQNASPEQAKQMQTMMYMTPLMMVMMSFSMPAGVTLYWFVGGIFSILQQLITMSILRPRLRQKVAEEFEKNPPKAYQSSKTRKDVTPKAQEALGARKPSNRNAGKQRRK</sequence>
<evidence type="ECO:0000256" key="6">
    <source>
        <dbReference type="ARBA" id="ARBA00022927"/>
    </source>
</evidence>
<feature type="transmembrane region" description="Helical" evidence="12">
    <location>
        <begin position="235"/>
        <end position="255"/>
    </location>
</feature>
<reference evidence="15 16" key="1">
    <citation type="submission" date="2019-08" db="EMBL/GenBank/DDBJ databases">
        <authorList>
            <person name="Lei W."/>
        </authorList>
    </citation>
    <scope>NUCLEOTIDE SEQUENCE [LARGE SCALE GENOMIC DNA]</scope>
    <source>
        <strain evidence="15 16">CCUG 66496</strain>
    </source>
</reference>
<comment type="caution">
    <text evidence="15">The sequence shown here is derived from an EMBL/GenBank/DDBJ whole genome shotgun (WGS) entry which is preliminary data.</text>
</comment>
<evidence type="ECO:0000256" key="10">
    <source>
        <dbReference type="ARBA" id="ARBA00023186"/>
    </source>
</evidence>
<evidence type="ECO:0000256" key="2">
    <source>
        <dbReference type="ARBA" id="ARBA00022448"/>
    </source>
</evidence>
<comment type="subcellular location">
    <subcellularLocation>
        <location evidence="1 12">Cell membrane</location>
        <topology evidence="1 12">Multi-pass membrane protein</topology>
    </subcellularLocation>
</comment>
<dbReference type="GO" id="GO:0032977">
    <property type="term" value="F:membrane insertase activity"/>
    <property type="evidence" value="ECO:0007669"/>
    <property type="project" value="InterPro"/>
</dbReference>
<dbReference type="NCBIfam" id="NF002687">
    <property type="entry name" value="PRK02463.1"/>
    <property type="match status" value="1"/>
</dbReference>
<evidence type="ECO:0000259" key="14">
    <source>
        <dbReference type="Pfam" id="PF02096"/>
    </source>
</evidence>
<evidence type="ECO:0000313" key="15">
    <source>
        <dbReference type="EMBL" id="TWS98147.1"/>
    </source>
</evidence>
<feature type="transmembrane region" description="Helical" evidence="12">
    <location>
        <begin position="135"/>
        <end position="159"/>
    </location>
</feature>
<keyword evidence="10 12" id="KW-0143">Chaperone</keyword>
<keyword evidence="16" id="KW-1185">Reference proteome</keyword>
<dbReference type="PANTHER" id="PTHR12428:SF65">
    <property type="entry name" value="CYTOCHROME C OXIDASE ASSEMBLY PROTEIN COX18, MITOCHONDRIAL"/>
    <property type="match status" value="1"/>
</dbReference>
<protein>
    <recommendedName>
        <fullName evidence="12">Membrane protein insertase YidC</fullName>
    </recommendedName>
    <alternativeName>
        <fullName evidence="12">Foldase YidC</fullName>
    </alternativeName>
    <alternativeName>
        <fullName evidence="12">Membrane integrase YidC</fullName>
    </alternativeName>
    <alternativeName>
        <fullName evidence="12">Membrane protein YidC</fullName>
    </alternativeName>
</protein>
<evidence type="ECO:0000256" key="8">
    <source>
        <dbReference type="ARBA" id="ARBA00023136"/>
    </source>
</evidence>
<evidence type="ECO:0000256" key="7">
    <source>
        <dbReference type="ARBA" id="ARBA00022989"/>
    </source>
</evidence>
<feature type="transmembrane region" description="Helical" evidence="12">
    <location>
        <begin position="179"/>
        <end position="197"/>
    </location>
</feature>
<dbReference type="PANTHER" id="PTHR12428">
    <property type="entry name" value="OXA1"/>
    <property type="match status" value="1"/>
</dbReference>
<keyword evidence="7 12" id="KW-1133">Transmembrane helix</keyword>
<dbReference type="Proteomes" id="UP000317430">
    <property type="component" value="Unassembled WGS sequence"/>
</dbReference>
<evidence type="ECO:0000256" key="13">
    <source>
        <dbReference type="SAM" id="MobiDB-lite"/>
    </source>
</evidence>
<dbReference type="GO" id="GO:0051205">
    <property type="term" value="P:protein insertion into membrane"/>
    <property type="evidence" value="ECO:0007669"/>
    <property type="project" value="TreeGrafter"/>
</dbReference>